<gene>
    <name evidence="1" type="ORF">JCM19237_5474</name>
</gene>
<evidence type="ECO:0000313" key="1">
    <source>
        <dbReference type="EMBL" id="GAL02581.1"/>
    </source>
</evidence>
<dbReference type="AlphaFoldDB" id="A0A090QI43"/>
<protein>
    <submittedName>
        <fullName evidence="1">Uncharacterized protein</fullName>
    </submittedName>
</protein>
<organism evidence="1 2">
    <name type="scientific">Photobacterium aphoticum</name>
    <dbReference type="NCBI Taxonomy" id="754436"/>
    <lineage>
        <taxon>Bacteria</taxon>
        <taxon>Pseudomonadati</taxon>
        <taxon>Pseudomonadota</taxon>
        <taxon>Gammaproteobacteria</taxon>
        <taxon>Vibrionales</taxon>
        <taxon>Vibrionaceae</taxon>
        <taxon>Photobacterium</taxon>
    </lineage>
</organism>
<reference evidence="1 2" key="1">
    <citation type="journal article" date="2014" name="Genome Announc.">
        <title>Draft Genome Sequences of Two Vibrionaceae Species, Vibrio ponticus C121 and Photobacterium aphoticum C119, Isolated as Coral Reef Microbiota.</title>
        <authorList>
            <person name="Al-saari N."/>
            <person name="Meirelles P.M."/>
            <person name="Mino S."/>
            <person name="Suda W."/>
            <person name="Oshima K."/>
            <person name="Hattori M."/>
            <person name="Ohkuma M."/>
            <person name="Thompson F.L."/>
            <person name="Gomez-Gil B."/>
            <person name="Sawabe T."/>
            <person name="Sawabe T."/>
        </authorList>
    </citation>
    <scope>NUCLEOTIDE SEQUENCE [LARGE SCALE GENOMIC DNA]</scope>
    <source>
        <strain evidence="1 2">JCM 19237</strain>
    </source>
</reference>
<dbReference type="EMBL" id="BBMN01000001">
    <property type="protein sequence ID" value="GAL02581.1"/>
    <property type="molecule type" value="Genomic_DNA"/>
</dbReference>
<sequence length="51" mass="5520">MSFSSVSRKSATYLAGQVASKSIITPLLTVSRNTSFSLDKTTALSPFKHEK</sequence>
<accession>A0A090QI43</accession>
<evidence type="ECO:0000313" key="2">
    <source>
        <dbReference type="Proteomes" id="UP000029227"/>
    </source>
</evidence>
<dbReference type="Proteomes" id="UP000029227">
    <property type="component" value="Unassembled WGS sequence"/>
</dbReference>
<proteinExistence type="predicted"/>
<name>A0A090QI43_9GAMM</name>
<comment type="caution">
    <text evidence="1">The sequence shown here is derived from an EMBL/GenBank/DDBJ whole genome shotgun (WGS) entry which is preliminary data.</text>
</comment>